<feature type="signal peptide" evidence="2">
    <location>
        <begin position="1"/>
        <end position="31"/>
    </location>
</feature>
<feature type="compositionally biased region" description="Basic and acidic residues" evidence="1">
    <location>
        <begin position="813"/>
        <end position="825"/>
    </location>
</feature>
<evidence type="ECO:0000313" key="3">
    <source>
        <dbReference type="EMBL" id="KAL0970293.1"/>
    </source>
</evidence>
<feature type="region of interest" description="Disordered" evidence="1">
    <location>
        <begin position="637"/>
        <end position="696"/>
    </location>
</feature>
<protein>
    <submittedName>
        <fullName evidence="3">Uncharacterized protein</fullName>
    </submittedName>
</protein>
<accession>A0ABD0WK46</accession>
<evidence type="ECO:0000313" key="4">
    <source>
        <dbReference type="Proteomes" id="UP001557470"/>
    </source>
</evidence>
<feature type="chain" id="PRO_5044824263" evidence="2">
    <location>
        <begin position="32"/>
        <end position="1043"/>
    </location>
</feature>
<reference evidence="3 4" key="1">
    <citation type="submission" date="2024-06" db="EMBL/GenBank/DDBJ databases">
        <authorList>
            <person name="Pan Q."/>
            <person name="Wen M."/>
            <person name="Jouanno E."/>
            <person name="Zahm M."/>
            <person name="Klopp C."/>
            <person name="Cabau C."/>
            <person name="Louis A."/>
            <person name="Berthelot C."/>
            <person name="Parey E."/>
            <person name="Roest Crollius H."/>
            <person name="Montfort J."/>
            <person name="Robinson-Rechavi M."/>
            <person name="Bouchez O."/>
            <person name="Lampietro C."/>
            <person name="Lopez Roques C."/>
            <person name="Donnadieu C."/>
            <person name="Postlethwait J."/>
            <person name="Bobe J."/>
            <person name="Verreycken H."/>
            <person name="Guiguen Y."/>
        </authorList>
    </citation>
    <scope>NUCLEOTIDE SEQUENCE [LARGE SCALE GENOMIC DNA]</scope>
    <source>
        <strain evidence="3">Up_M1</strain>
        <tissue evidence="3">Testis</tissue>
    </source>
</reference>
<feature type="compositionally biased region" description="Polar residues" evidence="1">
    <location>
        <begin position="676"/>
        <end position="696"/>
    </location>
</feature>
<sequence>MPCKLRCHSKFLLVCLVVIALNVSFLHSSSARSRKTEQQGRISQGTDGSRKWRALYNSYTPRLNLRKSQSSSTHLRHGHQSIPILRPEAQSVANKIVVKQREGPPDGHELLPLNSSQQLGTTLTEINLTHIPGNVHSSKGDYVMSPQEGNELTTLTNKIPIGTQESKQLYIQEMNTMRAVKAVPAPRASQPFIAPPVFDQSGGLSSSSEPVMAVHYLKTYPWSGLGSPIVQRTFGAAGNTQSVKKSLIQSGKVTSSILEPGGNNLGSSVAERIDVHIQRSENPLSDEDTRYRKARYEGIREGVKTRNTFVVSSPTQHEVDPSVYESGTSTHIKGDYGYTGSRLYPKSFTSDNRQQAPVQPRTLTLAASSDGYAPTVSRPLYHSANFAKIGSSPRSHSSSEMVGRRASNRVHPSSRFGFLQNAETLPTLSLPTKRETAFHALEPDQSLKNKRIPVPMWNKPGLQSSSTVRNREDTGRYKMGKSKNINTLFGFKGFQYQALKNLASSVSEEHHPAVEVRNSINRKTEKSQSTGWREGHGTPRGMKMGSVSGYPPVFKKYGFVSSAPTTFISETQEVQPMSTQDNLASRNIESAHYHSKVQPDTEVGNFDSDFVDHSVDAVSPRQLKDFKSVSAYRGLNVHAHRSTSLQKDGSQTGTKPSSPSTIQQSSDNSVLRRLNPLSNIRSSEVKRTNATPRSTQQVRGPYRHVFKGFNQAPSQPTFPQRQSRNNIQPISGPPSNVRHIGSSTGAILDPITLSLFKLQAKYKNIGFGNQSTLDVKLAGDAWPSASLVESAHPEIQTISVTRKATQYQSFDSDASHKTKDRESGYDNKSNLQNLDKITSKHFNHESGVLPKISNRYANMSFQIVLENNAGTTKDKVAALSPQEETYSTPSFSEVPPFSRPEGENRGHPTLDVSTYASSVHPDPARVQLDPSPTGLASSRNPTRSVKHVKGPNPLPFSFSLSPSNDTAPPYILRSGEVSTDRFKAIQFADIQGSASFSGVPLRAVSRLAVQTTAKTTAWGQDGYALERRVQTTAMNFTTSLGQE</sequence>
<name>A0ABD0WK46_UMBPY</name>
<comment type="caution">
    <text evidence="3">The sequence shown here is derived from an EMBL/GenBank/DDBJ whole genome shotgun (WGS) entry which is preliminary data.</text>
</comment>
<keyword evidence="2" id="KW-0732">Signal</keyword>
<feature type="compositionally biased region" description="Polar residues" evidence="1">
    <location>
        <begin position="934"/>
        <end position="943"/>
    </location>
</feature>
<keyword evidence="4" id="KW-1185">Reference proteome</keyword>
<evidence type="ECO:0000256" key="2">
    <source>
        <dbReference type="SAM" id="SignalP"/>
    </source>
</evidence>
<dbReference type="AlphaFoldDB" id="A0ABD0WK46"/>
<evidence type="ECO:0000256" key="1">
    <source>
        <dbReference type="SAM" id="MobiDB-lite"/>
    </source>
</evidence>
<dbReference type="EMBL" id="JAGEUA010000007">
    <property type="protein sequence ID" value="KAL0970293.1"/>
    <property type="molecule type" value="Genomic_DNA"/>
</dbReference>
<feature type="region of interest" description="Disordered" evidence="1">
    <location>
        <begin position="807"/>
        <end position="830"/>
    </location>
</feature>
<feature type="region of interest" description="Disordered" evidence="1">
    <location>
        <begin position="880"/>
        <end position="950"/>
    </location>
</feature>
<proteinExistence type="predicted"/>
<organism evidence="3 4">
    <name type="scientific">Umbra pygmaea</name>
    <name type="common">Eastern mudminnow</name>
    <dbReference type="NCBI Taxonomy" id="75934"/>
    <lineage>
        <taxon>Eukaryota</taxon>
        <taxon>Metazoa</taxon>
        <taxon>Chordata</taxon>
        <taxon>Craniata</taxon>
        <taxon>Vertebrata</taxon>
        <taxon>Euteleostomi</taxon>
        <taxon>Actinopterygii</taxon>
        <taxon>Neopterygii</taxon>
        <taxon>Teleostei</taxon>
        <taxon>Protacanthopterygii</taxon>
        <taxon>Esociformes</taxon>
        <taxon>Umbridae</taxon>
        <taxon>Umbra</taxon>
    </lineage>
</organism>
<feature type="region of interest" description="Disordered" evidence="1">
    <location>
        <begin position="387"/>
        <end position="408"/>
    </location>
</feature>
<feature type="region of interest" description="Disordered" evidence="1">
    <location>
        <begin position="523"/>
        <end position="546"/>
    </location>
</feature>
<feature type="compositionally biased region" description="Polar residues" evidence="1">
    <location>
        <begin position="642"/>
        <end position="669"/>
    </location>
</feature>
<feature type="compositionally biased region" description="Polar residues" evidence="1">
    <location>
        <begin position="882"/>
        <end position="891"/>
    </location>
</feature>
<dbReference type="Proteomes" id="UP001557470">
    <property type="component" value="Unassembled WGS sequence"/>
</dbReference>
<gene>
    <name evidence="3" type="ORF">UPYG_G00239970</name>
</gene>